<dbReference type="GO" id="GO:0004497">
    <property type="term" value="F:monooxygenase activity"/>
    <property type="evidence" value="ECO:0007669"/>
    <property type="project" value="UniProtKB-KW"/>
</dbReference>
<dbReference type="PANTHER" id="PTHR24291">
    <property type="entry name" value="CYTOCHROME P450 FAMILY 4"/>
    <property type="match status" value="1"/>
</dbReference>
<accession>A0AA41PUF0</accession>
<evidence type="ECO:0000313" key="10">
    <source>
        <dbReference type="Proteomes" id="UP001165378"/>
    </source>
</evidence>
<dbReference type="InterPro" id="IPR050196">
    <property type="entry name" value="Cytochrome_P450_Monoox"/>
</dbReference>
<organism evidence="9 10">
    <name type="scientific">Yinghuangia soli</name>
    <dbReference type="NCBI Taxonomy" id="2908204"/>
    <lineage>
        <taxon>Bacteria</taxon>
        <taxon>Bacillati</taxon>
        <taxon>Actinomycetota</taxon>
        <taxon>Actinomycetes</taxon>
        <taxon>Kitasatosporales</taxon>
        <taxon>Streptomycetaceae</taxon>
        <taxon>Yinghuangia</taxon>
    </lineage>
</organism>
<keyword evidence="3 7" id="KW-0479">Metal-binding</keyword>
<keyword evidence="6 8" id="KW-0503">Monooxygenase</keyword>
<dbReference type="RefSeq" id="WP_235049935.1">
    <property type="nucleotide sequence ID" value="NZ_JAKFHA010000001.1"/>
</dbReference>
<dbReference type="GO" id="GO:0005506">
    <property type="term" value="F:iron ion binding"/>
    <property type="evidence" value="ECO:0007669"/>
    <property type="project" value="InterPro"/>
</dbReference>
<evidence type="ECO:0000256" key="3">
    <source>
        <dbReference type="ARBA" id="ARBA00022723"/>
    </source>
</evidence>
<dbReference type="Gene3D" id="1.10.630.10">
    <property type="entry name" value="Cytochrome P450"/>
    <property type="match status" value="1"/>
</dbReference>
<keyword evidence="5 7" id="KW-0408">Iron</keyword>
<protein>
    <submittedName>
        <fullName evidence="9">Cytochrome P450</fullName>
    </submittedName>
</protein>
<reference evidence="9" key="1">
    <citation type="submission" date="2022-01" db="EMBL/GenBank/DDBJ databases">
        <title>Genome-Based Taxonomic Classification of the Phylum Actinobacteria.</title>
        <authorList>
            <person name="Gao Y."/>
        </authorList>
    </citation>
    <scope>NUCLEOTIDE SEQUENCE</scope>
    <source>
        <strain evidence="9">KLBMP 8922</strain>
    </source>
</reference>
<feature type="binding site" description="axial binding residue" evidence="7">
    <location>
        <position position="394"/>
    </location>
    <ligand>
        <name>heme</name>
        <dbReference type="ChEBI" id="CHEBI:30413"/>
    </ligand>
    <ligandPart>
        <name>Fe</name>
        <dbReference type="ChEBI" id="CHEBI:18248"/>
    </ligandPart>
</feature>
<evidence type="ECO:0000256" key="7">
    <source>
        <dbReference type="PIRSR" id="PIRSR602401-1"/>
    </source>
</evidence>
<dbReference type="CDD" id="cd11049">
    <property type="entry name" value="CYP170A1-like"/>
    <property type="match status" value="1"/>
</dbReference>
<keyword evidence="4 8" id="KW-0560">Oxidoreductase</keyword>
<gene>
    <name evidence="9" type="ORF">LZ495_01470</name>
</gene>
<dbReference type="EMBL" id="JAKFHA010000001">
    <property type="protein sequence ID" value="MCF2525896.1"/>
    <property type="molecule type" value="Genomic_DNA"/>
</dbReference>
<dbReference type="InterPro" id="IPR002401">
    <property type="entry name" value="Cyt_P450_E_grp-I"/>
</dbReference>
<dbReference type="PANTHER" id="PTHR24291:SF50">
    <property type="entry name" value="BIFUNCTIONAL ALBAFLAVENONE MONOOXYGENASE_TERPENE SYNTHASE"/>
    <property type="match status" value="1"/>
</dbReference>
<keyword evidence="10" id="KW-1185">Reference proteome</keyword>
<dbReference type="SUPFAM" id="SSF48264">
    <property type="entry name" value="Cytochrome P450"/>
    <property type="match status" value="1"/>
</dbReference>
<keyword evidence="2 7" id="KW-0349">Heme</keyword>
<dbReference type="AlphaFoldDB" id="A0AA41PUF0"/>
<dbReference type="PROSITE" id="PS00086">
    <property type="entry name" value="CYTOCHROME_P450"/>
    <property type="match status" value="1"/>
</dbReference>
<dbReference type="InterPro" id="IPR017972">
    <property type="entry name" value="Cyt_P450_CS"/>
</dbReference>
<dbReference type="Proteomes" id="UP001165378">
    <property type="component" value="Unassembled WGS sequence"/>
</dbReference>
<evidence type="ECO:0000256" key="4">
    <source>
        <dbReference type="ARBA" id="ARBA00023002"/>
    </source>
</evidence>
<dbReference type="InterPro" id="IPR001128">
    <property type="entry name" value="Cyt_P450"/>
</dbReference>
<name>A0AA41PUF0_9ACTN</name>
<proteinExistence type="inferred from homology"/>
<evidence type="ECO:0000256" key="8">
    <source>
        <dbReference type="RuleBase" id="RU000461"/>
    </source>
</evidence>
<comment type="cofactor">
    <cofactor evidence="7">
        <name>heme</name>
        <dbReference type="ChEBI" id="CHEBI:30413"/>
    </cofactor>
</comment>
<dbReference type="Pfam" id="PF00067">
    <property type="entry name" value="p450"/>
    <property type="match status" value="1"/>
</dbReference>
<dbReference type="PRINTS" id="PR00385">
    <property type="entry name" value="P450"/>
</dbReference>
<evidence type="ECO:0000256" key="1">
    <source>
        <dbReference type="ARBA" id="ARBA00010617"/>
    </source>
</evidence>
<comment type="similarity">
    <text evidence="1 8">Belongs to the cytochrome P450 family.</text>
</comment>
<evidence type="ECO:0000256" key="5">
    <source>
        <dbReference type="ARBA" id="ARBA00023004"/>
    </source>
</evidence>
<dbReference type="GO" id="GO:0016705">
    <property type="term" value="F:oxidoreductase activity, acting on paired donors, with incorporation or reduction of molecular oxygen"/>
    <property type="evidence" value="ECO:0007669"/>
    <property type="project" value="InterPro"/>
</dbReference>
<evidence type="ECO:0000313" key="9">
    <source>
        <dbReference type="EMBL" id="MCF2525896.1"/>
    </source>
</evidence>
<dbReference type="PRINTS" id="PR00463">
    <property type="entry name" value="EP450I"/>
</dbReference>
<comment type="caution">
    <text evidence="9">The sequence shown here is derived from an EMBL/GenBank/DDBJ whole genome shotgun (WGS) entry which is preliminary data.</text>
</comment>
<evidence type="ECO:0000256" key="2">
    <source>
        <dbReference type="ARBA" id="ARBA00022617"/>
    </source>
</evidence>
<dbReference type="GO" id="GO:0020037">
    <property type="term" value="F:heme binding"/>
    <property type="evidence" value="ECO:0007669"/>
    <property type="project" value="InterPro"/>
</dbReference>
<dbReference type="InterPro" id="IPR036396">
    <property type="entry name" value="Cyt_P450_sf"/>
</dbReference>
<evidence type="ECO:0000256" key="6">
    <source>
        <dbReference type="ARBA" id="ARBA00023033"/>
    </source>
</evidence>
<sequence length="448" mass="50018">MTVTLRSVPRAPGRIPLLGHVLPLARRPFGFLEGLGDTGGFVRVDLGTSPVYFVTTPELINEVLVAKSRDFDKGRLFDRARAFIGNGLTTSSGEVHRRNRRLMQPVFHHERIAGYADIMGKFAVEMIEPWQPGSVLALDQEIYQYTLNTATETLFATELDPGAAEEVRRYVPVLIKEALTQTALPEAFTRMPFPANRRFDKAVVKVRAAVQQLIALARTRDPEEQVDLLSTFVLLRDAETGDGLTDEELGDEIVTFIIGGTETTASTLAWTFHELARHPEVEARVVEEIDAVVGDGPIGIPEIGKLEYLNRVVDEVSRLHSFLLLMRRARQDVVIGDVELPVGTEIAFSPYAMHRDARVYDDPARFDPDRWLPDNKAGRSRADYIPFGAGPRKCIGEGYARMQMSIVLATVLSRWQLRPVESPTPVRDVVAVVPRPNHLPMVAEPRVR</sequence>